<dbReference type="eggNOG" id="COG2250">
    <property type="taxonomic scope" value="Bacteria"/>
</dbReference>
<evidence type="ECO:0008006" key="3">
    <source>
        <dbReference type="Google" id="ProtNLM"/>
    </source>
</evidence>
<name>Q3AQ36_CHLCH</name>
<gene>
    <name evidence="2" type="ordered locus">Cag_1637</name>
</gene>
<dbReference type="KEGG" id="cch:Cag_1637"/>
<dbReference type="STRING" id="340177.Cag_1637"/>
<dbReference type="AlphaFoldDB" id="Q3AQ36"/>
<reference evidence="2" key="1">
    <citation type="submission" date="2005-08" db="EMBL/GenBank/DDBJ databases">
        <title>Complete sequence of Chlorobium chlorochromatii CaD3.</title>
        <authorList>
            <person name="Copeland A."/>
            <person name="Lucas S."/>
            <person name="Lapidus A."/>
            <person name="Barry K."/>
            <person name="Detter J.C."/>
            <person name="Glavina T."/>
            <person name="Hammon N."/>
            <person name="Israni S."/>
            <person name="Pitluck S."/>
            <person name="Bryant D."/>
            <person name="Schmutz J."/>
            <person name="Larimer F."/>
            <person name="Land M."/>
            <person name="Kyrpides N."/>
            <person name="Ivanova N."/>
            <person name="Richardson P."/>
        </authorList>
    </citation>
    <scope>NUCLEOTIDE SEQUENCE [LARGE SCALE GENOMIC DNA]</scope>
    <source>
        <strain evidence="2">CaD3</strain>
    </source>
</reference>
<accession>Q3AQ36</accession>
<keyword evidence="1" id="KW-1133">Transmembrane helix</keyword>
<dbReference type="SUPFAM" id="SSF81593">
    <property type="entry name" value="Nucleotidyltransferase substrate binding subunit/domain"/>
    <property type="match status" value="1"/>
</dbReference>
<dbReference type="OrthoDB" id="594980at2"/>
<dbReference type="HOGENOM" id="CLU_1764757_0_0_10"/>
<dbReference type="Gene3D" id="1.20.120.330">
    <property type="entry name" value="Nucleotidyltransferases domain 2"/>
    <property type="match status" value="1"/>
</dbReference>
<organism evidence="2">
    <name type="scientific">Chlorobium chlorochromatii (strain CaD3)</name>
    <dbReference type="NCBI Taxonomy" id="340177"/>
    <lineage>
        <taxon>Bacteria</taxon>
        <taxon>Pseudomonadati</taxon>
        <taxon>Chlorobiota</taxon>
        <taxon>Chlorobiia</taxon>
        <taxon>Chlorobiales</taxon>
        <taxon>Chlorobiaceae</taxon>
        <taxon>Chlorobium/Pelodictyon group</taxon>
        <taxon>Chlorobium</taxon>
    </lineage>
</organism>
<evidence type="ECO:0000256" key="1">
    <source>
        <dbReference type="SAM" id="Phobius"/>
    </source>
</evidence>
<protein>
    <recommendedName>
        <fullName evidence="3">HEPN domain-containing protein</fullName>
    </recommendedName>
</protein>
<keyword evidence="1" id="KW-0472">Membrane</keyword>
<proteinExistence type="predicted"/>
<sequence length="142" mass="15841">MDMQKDINYRLALAQGFLQEAEDSYTTQHWRACVSSAILVIENAGLAVLMLFGVSPMTHKPGMHLKHLVSEGTLHADLAELIAQLLPYLEQYDSHEKMLAKYGDETTYELPWQLYDAAKATTALDAARNAVRISTTMAERGV</sequence>
<evidence type="ECO:0000313" key="2">
    <source>
        <dbReference type="EMBL" id="ABB28889.1"/>
    </source>
</evidence>
<feature type="transmembrane region" description="Helical" evidence="1">
    <location>
        <begin position="34"/>
        <end position="54"/>
    </location>
</feature>
<keyword evidence="1" id="KW-0812">Transmembrane</keyword>
<dbReference type="EMBL" id="CP000108">
    <property type="protein sequence ID" value="ABB28889.1"/>
    <property type="molecule type" value="Genomic_DNA"/>
</dbReference>